<dbReference type="Proteomes" id="UP000017246">
    <property type="component" value="Unassembled WGS sequence"/>
</dbReference>
<feature type="transmembrane region" description="Helical" evidence="12">
    <location>
        <begin position="172"/>
        <end position="192"/>
    </location>
</feature>
<evidence type="ECO:0000256" key="2">
    <source>
        <dbReference type="ARBA" id="ARBA00004916"/>
    </source>
</evidence>
<comment type="function">
    <text evidence="12">Catalyzes a base-exchange reaction in which the polar head group of phosphatidylethanolamine (PE) is replaced by L-serine.</text>
</comment>
<dbReference type="Pfam" id="PF03034">
    <property type="entry name" value="PSS"/>
    <property type="match status" value="1"/>
</dbReference>
<evidence type="ECO:0000313" key="14">
    <source>
        <dbReference type="Proteomes" id="UP000017246"/>
    </source>
</evidence>
<protein>
    <recommendedName>
        <fullName evidence="12">Phosphatidylserine synthase</fullName>
        <ecNumber evidence="12">2.7.8.29</ecNumber>
    </recommendedName>
    <alternativeName>
        <fullName evidence="12">Serine-exchange enzyme</fullName>
    </alternativeName>
</protein>
<evidence type="ECO:0000256" key="3">
    <source>
        <dbReference type="ARBA" id="ARBA00005189"/>
    </source>
</evidence>
<name>A0A068Y2I9_ECHMU</name>
<comment type="subcellular location">
    <subcellularLocation>
        <location evidence="1 12">Endoplasmic reticulum membrane</location>
        <topology evidence="1 12">Multi-pass membrane protein</topology>
    </subcellularLocation>
</comment>
<keyword evidence="7 12" id="KW-0256">Endoplasmic reticulum</keyword>
<sequence>MHGRYSNSRRRLFSESAVEKEYFRRNVEQQPVQDISINVFYQPRSITVLFLIVVGLTYFAFTRPANLPLSDCLFNGAIVSITVFLIISTMIMPNGPFVRPHPLVWRVVFGASLLYFHSLVFVLFLRLEDARKILFYLDPSLERMRYSDILDKEYAVNCSQVTLERIWSHVDVFAFGHFFGWVVKAILLRHYFMLWTLSINWEVTEVAFSHILPNFRECWWDSVILDVLLCNGLGIFFGMLLCQWFHARSYQWESIRDIPSKRGKLKRAVLQFTPVSWTPTHWLDRNSSFKRVIQLSVLIFFWQMAELNIFWLKHVFIVRPSHFLTQLRIIITTLSSAPAIRQFYHYVTDDQVTRVGSQMWIFTATMIVETLVAYKLGSEVFEKAILRYIIYWLVWLVVSSFLTVWVCLLFAKRSKSGSEDEEAFDSGNVILDSGVMPERTTEDEHEVHRRNISGYQKSELSHPAHFFPSASFTYVAEVPTISVFFFSIYSPKPHSIWCFNPMYEQKFIII</sequence>
<accession>A0A068Y2I9</accession>
<comment type="catalytic activity">
    <reaction evidence="12">
        <text>a 1,2-diacyl-sn-glycero-3-phosphoethanolamine + L-serine = a 1,2-diacyl-sn-glycero-3-phospho-L-serine + ethanolamine</text>
        <dbReference type="Rhea" id="RHEA:27606"/>
        <dbReference type="ChEBI" id="CHEBI:33384"/>
        <dbReference type="ChEBI" id="CHEBI:57262"/>
        <dbReference type="ChEBI" id="CHEBI:57603"/>
        <dbReference type="ChEBI" id="CHEBI:64612"/>
        <dbReference type="EC" id="2.7.8.29"/>
    </reaction>
</comment>
<dbReference type="PANTHER" id="PTHR15362:SF15">
    <property type="entry name" value="PHOSPHATIDYLSERINE SYNTHASE 1"/>
    <property type="match status" value="1"/>
</dbReference>
<feature type="transmembrane region" description="Helical" evidence="12">
    <location>
        <begin position="223"/>
        <end position="246"/>
    </location>
</feature>
<evidence type="ECO:0000256" key="4">
    <source>
        <dbReference type="ARBA" id="ARBA00008671"/>
    </source>
</evidence>
<dbReference type="GO" id="GO:0006659">
    <property type="term" value="P:phosphatidylserine biosynthetic process"/>
    <property type="evidence" value="ECO:0007669"/>
    <property type="project" value="UniProtKB-UniRule"/>
</dbReference>
<dbReference type="OrthoDB" id="10265393at2759"/>
<dbReference type="STRING" id="6211.A0A068Y2I9"/>
<comment type="similarity">
    <text evidence="4 12">Belongs to the phosphatidyl serine synthase family.</text>
</comment>
<dbReference type="EMBL" id="LN902849">
    <property type="protein sequence ID" value="CDS36323.1"/>
    <property type="molecule type" value="Genomic_DNA"/>
</dbReference>
<evidence type="ECO:0000256" key="7">
    <source>
        <dbReference type="ARBA" id="ARBA00022824"/>
    </source>
</evidence>
<evidence type="ECO:0000256" key="12">
    <source>
        <dbReference type="RuleBase" id="RU368094"/>
    </source>
</evidence>
<keyword evidence="11 12" id="KW-1208">Phospholipid metabolism</keyword>
<dbReference type="GO" id="GO:0106245">
    <property type="term" value="F:L-serine-phosphatidylethanolamine phosphatidyltransferase activity"/>
    <property type="evidence" value="ECO:0007669"/>
    <property type="project" value="UniProtKB-UniRule"/>
</dbReference>
<evidence type="ECO:0000256" key="1">
    <source>
        <dbReference type="ARBA" id="ARBA00004477"/>
    </source>
</evidence>
<evidence type="ECO:0000256" key="10">
    <source>
        <dbReference type="ARBA" id="ARBA00023136"/>
    </source>
</evidence>
<evidence type="ECO:0000256" key="11">
    <source>
        <dbReference type="ARBA" id="ARBA00023264"/>
    </source>
</evidence>
<dbReference type="UniPathway" id="UPA00948"/>
<organism evidence="13 14">
    <name type="scientific">Echinococcus multilocularis</name>
    <name type="common">Fox tapeworm</name>
    <dbReference type="NCBI Taxonomy" id="6211"/>
    <lineage>
        <taxon>Eukaryota</taxon>
        <taxon>Metazoa</taxon>
        <taxon>Spiralia</taxon>
        <taxon>Lophotrochozoa</taxon>
        <taxon>Platyhelminthes</taxon>
        <taxon>Cestoda</taxon>
        <taxon>Eucestoda</taxon>
        <taxon>Cyclophyllidea</taxon>
        <taxon>Taeniidae</taxon>
        <taxon>Echinococcus</taxon>
    </lineage>
</organism>
<reference evidence="13" key="2">
    <citation type="submission" date="2015-11" db="EMBL/GenBank/DDBJ databases">
        <authorList>
            <person name="Zhang Y."/>
            <person name="Guo Z."/>
        </authorList>
    </citation>
    <scope>NUCLEOTIDE SEQUENCE</scope>
</reference>
<dbReference type="AlphaFoldDB" id="A0A068Y2I9"/>
<dbReference type="InterPro" id="IPR004277">
    <property type="entry name" value="PSS"/>
</dbReference>
<keyword evidence="10 12" id="KW-0472">Membrane</keyword>
<evidence type="ECO:0000256" key="6">
    <source>
        <dbReference type="ARBA" id="ARBA00022692"/>
    </source>
</evidence>
<comment type="pathway">
    <text evidence="3">Lipid metabolism.</text>
</comment>
<evidence type="ECO:0000313" key="13">
    <source>
        <dbReference type="EMBL" id="CDS36323.1"/>
    </source>
</evidence>
<keyword evidence="5 12" id="KW-0808">Transferase</keyword>
<feature type="transmembrane region" description="Helical" evidence="12">
    <location>
        <begin position="359"/>
        <end position="377"/>
    </location>
</feature>
<evidence type="ECO:0000256" key="9">
    <source>
        <dbReference type="ARBA" id="ARBA00023098"/>
    </source>
</evidence>
<keyword evidence="14" id="KW-1185">Reference proteome</keyword>
<dbReference type="GO" id="GO:0005789">
    <property type="term" value="C:endoplasmic reticulum membrane"/>
    <property type="evidence" value="ECO:0007669"/>
    <property type="project" value="UniProtKB-SubCell"/>
</dbReference>
<dbReference type="EC" id="2.7.8.29" evidence="12"/>
<gene>
    <name evidence="13" type="ORF">EmuJ_000340600</name>
</gene>
<evidence type="ECO:0000256" key="5">
    <source>
        <dbReference type="ARBA" id="ARBA00022679"/>
    </source>
</evidence>
<comment type="pathway">
    <text evidence="2 12">Phospholipid metabolism; phosphatidylserine biosynthesis.</text>
</comment>
<keyword evidence="8 12" id="KW-1133">Transmembrane helix</keyword>
<keyword evidence="6 12" id="KW-0812">Transmembrane</keyword>
<keyword evidence="12" id="KW-0594">Phospholipid biosynthesis</keyword>
<keyword evidence="12" id="KW-0444">Lipid biosynthesis</keyword>
<evidence type="ECO:0000256" key="8">
    <source>
        <dbReference type="ARBA" id="ARBA00022989"/>
    </source>
</evidence>
<feature type="transmembrane region" description="Helical" evidence="12">
    <location>
        <begin position="103"/>
        <end position="125"/>
    </location>
</feature>
<feature type="transmembrane region" description="Helical" evidence="12">
    <location>
        <begin position="389"/>
        <end position="411"/>
    </location>
</feature>
<reference evidence="13" key="1">
    <citation type="journal article" date="2013" name="Nature">
        <title>The genomes of four tapeworm species reveal adaptations to parasitism.</title>
        <authorList>
            <person name="Tsai I.J."/>
            <person name="Zarowiecki M."/>
            <person name="Holroyd N."/>
            <person name="Garciarrubio A."/>
            <person name="Sanchez-Flores A."/>
            <person name="Brooks K.L."/>
            <person name="Tracey A."/>
            <person name="Bobes R.J."/>
            <person name="Fragoso G."/>
            <person name="Sciutto E."/>
            <person name="Aslett M."/>
            <person name="Beasley H."/>
            <person name="Bennett H.M."/>
            <person name="Cai J."/>
            <person name="Camicia F."/>
            <person name="Clark R."/>
            <person name="Cucher M."/>
            <person name="De Silva N."/>
            <person name="Day T.A."/>
            <person name="Deplazes P."/>
            <person name="Estrada K."/>
            <person name="Fernandez C."/>
            <person name="Holland P.W."/>
            <person name="Hou J."/>
            <person name="Hu S."/>
            <person name="Huckvale T."/>
            <person name="Hung S.S."/>
            <person name="Kamenetzky L."/>
            <person name="Keane J.A."/>
            <person name="Kiss F."/>
            <person name="Koziol U."/>
            <person name="Lambert O."/>
            <person name="Liu K."/>
            <person name="Luo X."/>
            <person name="Luo Y."/>
            <person name="Macchiaroli N."/>
            <person name="Nichol S."/>
            <person name="Paps J."/>
            <person name="Parkinson J."/>
            <person name="Pouchkina-Stantcheva N."/>
            <person name="Riddiford N."/>
            <person name="Rosenzvit M."/>
            <person name="Salinas G."/>
            <person name="Wasmuth J.D."/>
            <person name="Zamanian M."/>
            <person name="Zheng Y."/>
            <person name="Cai X."/>
            <person name="Soberon X."/>
            <person name="Olson P.D."/>
            <person name="Laclette J.P."/>
            <person name="Brehm K."/>
            <person name="Berriman M."/>
            <person name="Garciarrubio A."/>
            <person name="Bobes R.J."/>
            <person name="Fragoso G."/>
            <person name="Sanchez-Flores A."/>
            <person name="Estrada K."/>
            <person name="Cevallos M.A."/>
            <person name="Morett E."/>
            <person name="Gonzalez V."/>
            <person name="Portillo T."/>
            <person name="Ochoa-Leyva A."/>
            <person name="Jose M.V."/>
            <person name="Sciutto E."/>
            <person name="Landa A."/>
            <person name="Jimenez L."/>
            <person name="Valdes V."/>
            <person name="Carrero J.C."/>
            <person name="Larralde C."/>
            <person name="Morales-Montor J."/>
            <person name="Limon-Lason J."/>
            <person name="Soberon X."/>
            <person name="Laclette J.P."/>
        </authorList>
    </citation>
    <scope>NUCLEOTIDE SEQUENCE [LARGE SCALE GENOMIC DNA]</scope>
</reference>
<proteinExistence type="inferred from homology"/>
<feature type="transmembrane region" description="Helical" evidence="12">
    <location>
        <begin position="73"/>
        <end position="91"/>
    </location>
</feature>
<dbReference type="PANTHER" id="PTHR15362">
    <property type="entry name" value="PHOSPHATIDYLINOSITOL SYNTHASE"/>
    <property type="match status" value="1"/>
</dbReference>
<dbReference type="OMA" id="LPNFWEC"/>
<feature type="transmembrane region" description="Helical" evidence="12">
    <location>
        <begin position="41"/>
        <end position="61"/>
    </location>
</feature>
<dbReference type="eggNOG" id="KOG2735">
    <property type="taxonomic scope" value="Eukaryota"/>
</dbReference>
<keyword evidence="9 12" id="KW-0443">Lipid metabolism</keyword>